<evidence type="ECO:0000259" key="9">
    <source>
        <dbReference type="Pfam" id="PF02983"/>
    </source>
</evidence>
<dbReference type="Gene3D" id="2.60.120.380">
    <property type="match status" value="1"/>
</dbReference>
<evidence type="ECO:0000256" key="4">
    <source>
        <dbReference type="ARBA" id="ARBA00022801"/>
    </source>
</evidence>
<sequence length="503" mass="52363">MPRRHAVSTGCALAIATLTLSTVPAAAEGRPASIPTASTTASAFEPPPGMLEALVRDLKISMTQARARLLNETRLTPIATQLSRTLGSRFAGAWLRGDSAHTLVVATTSDADIPRILDAGAQAEVVARSLTELTAIKRKLDQALPSKPQRATDYPVSSVRYVDVKRNKVVVLAPHLEQTRIVVEGAGVDTDAVLVLPSTEIPQPLYDLVGGDAYYIGTTSRCSIGFPVVKGAVNGFVTAGHCGAAGATTTGFNRVTQGVFQGSSFPGNDYAWVAVNSSWTPKPAVDNGQGGTVPVAGARVAIEGASVCRSGSTTDWHCGLIQQRDASVTYPQGTVTQLTRTNVCAEPGDSGGSFISVDQAQGVTSGGSGDCTSGGTTYFQPIGEILTAYGLTLKTTTATSTCTGYPSTVTGSLANGQYAYQPPGSYYWSNTSGVHSACLDGPNGADFDLYLQKWNGQTWRTVASSDGPGPDEKITYTGTAGYYSYLVNSASGSGPYSLGYRKP</sequence>
<name>A0A917ZA21_9ACTN</name>
<dbReference type="InterPro" id="IPR035070">
    <property type="entry name" value="Streptogrisin_prodomain"/>
</dbReference>
<comment type="similarity">
    <text evidence="1">Belongs to the peptidase S1 family.</text>
</comment>
<evidence type="ECO:0000313" key="11">
    <source>
        <dbReference type="Proteomes" id="UP000646523"/>
    </source>
</evidence>
<dbReference type="InterPro" id="IPR001316">
    <property type="entry name" value="Pept_S1A_streptogrisin"/>
</dbReference>
<dbReference type="GO" id="GO:0006508">
    <property type="term" value="P:proteolysis"/>
    <property type="evidence" value="ECO:0007669"/>
    <property type="project" value="UniProtKB-KW"/>
</dbReference>
<feature type="chain" id="PRO_5038605424" evidence="8">
    <location>
        <begin position="27"/>
        <end position="503"/>
    </location>
</feature>
<dbReference type="GO" id="GO:0004252">
    <property type="term" value="F:serine-type endopeptidase activity"/>
    <property type="evidence" value="ECO:0007669"/>
    <property type="project" value="InterPro"/>
</dbReference>
<dbReference type="GO" id="GO:0005576">
    <property type="term" value="C:extracellular region"/>
    <property type="evidence" value="ECO:0007669"/>
    <property type="project" value="InterPro"/>
</dbReference>
<dbReference type="PRINTS" id="PR00861">
    <property type="entry name" value="ALYTICPTASE"/>
</dbReference>
<accession>A0A917ZA21</accession>
<evidence type="ECO:0000313" key="10">
    <source>
        <dbReference type="EMBL" id="GGO79265.1"/>
    </source>
</evidence>
<dbReference type="InterPro" id="IPR043504">
    <property type="entry name" value="Peptidase_S1_PA_chymotrypsin"/>
</dbReference>
<evidence type="ECO:0000256" key="2">
    <source>
        <dbReference type="ARBA" id="ARBA00022670"/>
    </source>
</evidence>
<dbReference type="Pfam" id="PF02983">
    <property type="entry name" value="Pro_Al_protease"/>
    <property type="match status" value="1"/>
</dbReference>
<dbReference type="EMBL" id="BMNH01000028">
    <property type="protein sequence ID" value="GGO79265.1"/>
    <property type="molecule type" value="Genomic_DNA"/>
</dbReference>
<dbReference type="Gene3D" id="2.40.10.10">
    <property type="entry name" value="Trypsin-like serine proteases"/>
    <property type="match status" value="2"/>
</dbReference>
<keyword evidence="7" id="KW-1015">Disulfide bond</keyword>
<protein>
    <submittedName>
        <fullName evidence="10">Serine protease</fullName>
    </submittedName>
</protein>
<keyword evidence="3 8" id="KW-0732">Signal</keyword>
<dbReference type="CDD" id="cd21112">
    <property type="entry name" value="alphaLP-like"/>
    <property type="match status" value="1"/>
</dbReference>
<keyword evidence="6" id="KW-0865">Zymogen</keyword>
<organism evidence="10 11">
    <name type="scientific">Nonomuraea cavernae</name>
    <dbReference type="NCBI Taxonomy" id="2045107"/>
    <lineage>
        <taxon>Bacteria</taxon>
        <taxon>Bacillati</taxon>
        <taxon>Actinomycetota</taxon>
        <taxon>Actinomycetes</taxon>
        <taxon>Streptosporangiales</taxon>
        <taxon>Streptosporangiaceae</taxon>
        <taxon>Nonomuraea</taxon>
    </lineage>
</organism>
<gene>
    <name evidence="10" type="ORF">GCM10012289_63160</name>
</gene>
<dbReference type="Gene3D" id="3.30.300.50">
    <property type="match status" value="2"/>
</dbReference>
<feature type="domain" description="Peptidase S1A alpha-lytic prodomain" evidence="9">
    <location>
        <begin position="128"/>
        <end position="189"/>
    </location>
</feature>
<evidence type="ECO:0000256" key="6">
    <source>
        <dbReference type="ARBA" id="ARBA00023145"/>
    </source>
</evidence>
<reference evidence="10" key="1">
    <citation type="journal article" date="2014" name="Int. J. Syst. Evol. Microbiol.">
        <title>Complete genome sequence of Corynebacterium casei LMG S-19264T (=DSM 44701T), isolated from a smear-ripened cheese.</title>
        <authorList>
            <consortium name="US DOE Joint Genome Institute (JGI-PGF)"/>
            <person name="Walter F."/>
            <person name="Albersmeier A."/>
            <person name="Kalinowski J."/>
            <person name="Ruckert C."/>
        </authorList>
    </citation>
    <scope>NUCLEOTIDE SEQUENCE</scope>
    <source>
        <strain evidence="10">CGMCC 4.7368</strain>
    </source>
</reference>
<keyword evidence="5" id="KW-0720">Serine protease</keyword>
<comment type="caution">
    <text evidence="10">The sequence shown here is derived from an EMBL/GenBank/DDBJ whole genome shotgun (WGS) entry which is preliminary data.</text>
</comment>
<reference evidence="10" key="2">
    <citation type="submission" date="2020-09" db="EMBL/GenBank/DDBJ databases">
        <authorList>
            <person name="Sun Q."/>
            <person name="Zhou Y."/>
        </authorList>
    </citation>
    <scope>NUCLEOTIDE SEQUENCE</scope>
    <source>
        <strain evidence="10">CGMCC 4.7368</strain>
    </source>
</reference>
<keyword evidence="11" id="KW-1185">Reference proteome</keyword>
<dbReference type="AlphaFoldDB" id="A0A917ZA21"/>
<feature type="signal peptide" evidence="8">
    <location>
        <begin position="1"/>
        <end position="26"/>
    </location>
</feature>
<dbReference type="Proteomes" id="UP000646523">
    <property type="component" value="Unassembled WGS sequence"/>
</dbReference>
<evidence type="ECO:0000256" key="1">
    <source>
        <dbReference type="ARBA" id="ARBA00007664"/>
    </source>
</evidence>
<dbReference type="InterPro" id="IPR009003">
    <property type="entry name" value="Peptidase_S1_PA"/>
</dbReference>
<evidence type="ECO:0000256" key="3">
    <source>
        <dbReference type="ARBA" id="ARBA00022729"/>
    </source>
</evidence>
<dbReference type="InterPro" id="IPR004236">
    <property type="entry name" value="Pept_S1_alpha_lytic"/>
</dbReference>
<dbReference type="RefSeq" id="WP_189127865.1">
    <property type="nucleotide sequence ID" value="NZ_BMNH01000028.1"/>
</dbReference>
<evidence type="ECO:0000256" key="8">
    <source>
        <dbReference type="SAM" id="SignalP"/>
    </source>
</evidence>
<keyword evidence="2 10" id="KW-0645">Protease</keyword>
<proteinExistence type="inferred from homology"/>
<keyword evidence="4" id="KW-0378">Hydrolase</keyword>
<evidence type="ECO:0000256" key="7">
    <source>
        <dbReference type="ARBA" id="ARBA00023157"/>
    </source>
</evidence>
<evidence type="ECO:0000256" key="5">
    <source>
        <dbReference type="ARBA" id="ARBA00022825"/>
    </source>
</evidence>
<dbReference type="SUPFAM" id="SSF50494">
    <property type="entry name" value="Trypsin-like serine proteases"/>
    <property type="match status" value="1"/>
</dbReference>